<dbReference type="KEGG" id="gbc:GbCGDNIH3_1223"/>
<evidence type="ECO:0000313" key="1">
    <source>
        <dbReference type="EMBL" id="AHJ63024.1"/>
    </source>
</evidence>
<proteinExistence type="predicted"/>
<accession>A0AAN0RDR3</accession>
<dbReference type="AlphaFoldDB" id="A0AAN0RDR3"/>
<dbReference type="EMBL" id="CP003181">
    <property type="protein sequence ID" value="AHJ63024.1"/>
    <property type="molecule type" value="Genomic_DNA"/>
</dbReference>
<gene>
    <name evidence="1" type="ORF">GbCGDNIH3_1223</name>
</gene>
<sequence length="68" mass="7547">MLQSHVIEVDGAFLGAAVRNESGFRFVAIDLRVEQLDGSVWPTLADAKRLASQLYRHGRLLSAPVIRQ</sequence>
<dbReference type="RefSeq" id="WP_025286639.1">
    <property type="nucleotide sequence ID" value="NZ_CP003181.2"/>
</dbReference>
<evidence type="ECO:0000313" key="2">
    <source>
        <dbReference type="Proteomes" id="UP000019438"/>
    </source>
</evidence>
<protein>
    <submittedName>
        <fullName evidence="1">Uncharacterized protein</fullName>
    </submittedName>
</protein>
<name>A0AAN0RDR3_9PROT</name>
<dbReference type="Proteomes" id="UP000019438">
    <property type="component" value="Chromosome"/>
</dbReference>
<reference evidence="2" key="1">
    <citation type="submission" date="2012-06" db="EMBL/GenBank/DDBJ databases">
        <title>Genome analysis of multiple Granulibacter bethesdensis isolates demonstrates substantial genome diversity.</title>
        <authorList>
            <person name="Greenberg D.E."/>
            <person name="Porcella S.F."/>
            <person name="Zarember K."/>
            <person name="Zelazny A.M."/>
            <person name="Bruno D."/>
            <person name="Martens C."/>
            <person name="Barbian K.D."/>
            <person name="Jaske E."/>
            <person name="Holland S.M."/>
        </authorList>
    </citation>
    <scope>NUCLEOTIDE SEQUENCE [LARGE SCALE GENOMIC DNA]</scope>
    <source>
        <strain evidence="2">CGDNIH3</strain>
    </source>
</reference>
<organism evidence="1 2">
    <name type="scientific">Granulibacter bethesdensis</name>
    <dbReference type="NCBI Taxonomy" id="364410"/>
    <lineage>
        <taxon>Bacteria</taxon>
        <taxon>Pseudomonadati</taxon>
        <taxon>Pseudomonadota</taxon>
        <taxon>Alphaproteobacteria</taxon>
        <taxon>Acetobacterales</taxon>
        <taxon>Acetobacteraceae</taxon>
        <taxon>Granulibacter</taxon>
    </lineage>
</organism>